<gene>
    <name evidence="2" type="ORF">SAMN02745673_00085</name>
</gene>
<dbReference type="RefSeq" id="WP_144290638.1">
    <property type="nucleotide sequence ID" value="NZ_FUWS01000001.1"/>
</dbReference>
<evidence type="ECO:0000256" key="1">
    <source>
        <dbReference type="SAM" id="MobiDB-lite"/>
    </source>
</evidence>
<dbReference type="Proteomes" id="UP000190637">
    <property type="component" value="Unassembled WGS sequence"/>
</dbReference>
<dbReference type="EMBL" id="FUWS01000001">
    <property type="protein sequence ID" value="SJZ35699.1"/>
    <property type="molecule type" value="Genomic_DNA"/>
</dbReference>
<keyword evidence="3" id="KW-1185">Reference proteome</keyword>
<organism evidence="2 3">
    <name type="scientific">Marinactinospora thermotolerans DSM 45154</name>
    <dbReference type="NCBI Taxonomy" id="1122192"/>
    <lineage>
        <taxon>Bacteria</taxon>
        <taxon>Bacillati</taxon>
        <taxon>Actinomycetota</taxon>
        <taxon>Actinomycetes</taxon>
        <taxon>Streptosporangiales</taxon>
        <taxon>Nocardiopsidaceae</taxon>
        <taxon>Marinactinospora</taxon>
    </lineage>
</organism>
<accession>A0A1T4JZZ9</accession>
<dbReference type="AlphaFoldDB" id="A0A1T4JZZ9"/>
<feature type="region of interest" description="Disordered" evidence="1">
    <location>
        <begin position="1"/>
        <end position="23"/>
    </location>
</feature>
<dbReference type="OrthoDB" id="483180at2"/>
<evidence type="ECO:0000313" key="3">
    <source>
        <dbReference type="Proteomes" id="UP000190637"/>
    </source>
</evidence>
<proteinExistence type="predicted"/>
<sequence>MEAPEPPVGAPEEVPSSTAVAGPRYRLDRESVAVHSAGETVSVVQGPPLRLPPGSRVGPVYRRTPGGEVVVPTGRLHVRFAEGERAEEQRAELAGIGVVIDRVPAYAPHTAWVRGARGEIAESLRLVERLAALDGVRNVEPEMLGERAWR</sequence>
<evidence type="ECO:0000313" key="2">
    <source>
        <dbReference type="EMBL" id="SJZ35699.1"/>
    </source>
</evidence>
<reference evidence="2 3" key="1">
    <citation type="submission" date="2017-02" db="EMBL/GenBank/DDBJ databases">
        <authorList>
            <person name="Peterson S.W."/>
        </authorList>
    </citation>
    <scope>NUCLEOTIDE SEQUENCE [LARGE SCALE GENOMIC DNA]</scope>
    <source>
        <strain evidence="2 3">DSM 45154</strain>
    </source>
</reference>
<protein>
    <submittedName>
        <fullName evidence="2">Uncharacterized protein</fullName>
    </submittedName>
</protein>
<name>A0A1T4JZZ9_9ACTN</name>